<name>W0HQQ7_9GAMM</name>
<organism evidence="1 2">
    <name type="scientific">Sodalis praecaptivus</name>
    <dbReference type="NCBI Taxonomy" id="1239307"/>
    <lineage>
        <taxon>Bacteria</taxon>
        <taxon>Pseudomonadati</taxon>
        <taxon>Pseudomonadota</taxon>
        <taxon>Gammaproteobacteria</taxon>
        <taxon>Enterobacterales</taxon>
        <taxon>Bruguierivoracaceae</taxon>
        <taxon>Sodalis</taxon>
    </lineage>
</organism>
<sequence length="91" mass="10147">MNAARGLQLARQELKLAPVTQEFSCHTPFRLGCAAENAVFSDNSFQLRAALCLQSVMNHSYLPCTVESAFCHLFSQFPGCIPESHVLLLYR</sequence>
<accession>W0HQQ7</accession>
<evidence type="ECO:0000313" key="2">
    <source>
        <dbReference type="Proteomes" id="UP000019028"/>
    </source>
</evidence>
<evidence type="ECO:0000313" key="1">
    <source>
        <dbReference type="EMBL" id="AHF76134.1"/>
    </source>
</evidence>
<keyword evidence="2" id="KW-1185">Reference proteome</keyword>
<dbReference type="KEGG" id="sod:Sant_1061"/>
<dbReference type="AlphaFoldDB" id="W0HQQ7"/>
<dbReference type="HOGENOM" id="CLU_2425340_0_0_6"/>
<protein>
    <submittedName>
        <fullName evidence="1">Uncharacterized protein</fullName>
    </submittedName>
</protein>
<proteinExistence type="predicted"/>
<dbReference type="EMBL" id="CP006569">
    <property type="protein sequence ID" value="AHF76134.1"/>
    <property type="molecule type" value="Genomic_DNA"/>
</dbReference>
<dbReference type="Proteomes" id="UP000019028">
    <property type="component" value="Chromosome"/>
</dbReference>
<reference evidence="1 2" key="1">
    <citation type="journal article" date="2014" name="Genome Biol. Evol.">
        <title>Genome degeneration and adaptation in a nascent stage of symbiosis.</title>
        <authorList>
            <person name="Oakeson K.F."/>
            <person name="Gil R."/>
            <person name="Clayton A.L."/>
            <person name="Dunn D.M."/>
            <person name="von Niederhausern A.C."/>
            <person name="Hamil C."/>
            <person name="Aoyagi A."/>
            <person name="Duval B."/>
            <person name="Baca A."/>
            <person name="Silva F.J."/>
            <person name="Vallier A."/>
            <person name="Jackson D.G."/>
            <person name="Latorre A."/>
            <person name="Weiss R.B."/>
            <person name="Heddi A."/>
            <person name="Moya A."/>
            <person name="Dale C."/>
        </authorList>
    </citation>
    <scope>NUCLEOTIDE SEQUENCE [LARGE SCALE GENOMIC DNA]</scope>
    <source>
        <strain evidence="1 2">HS1</strain>
    </source>
</reference>
<gene>
    <name evidence="1" type="ORF">Sant_1061</name>
</gene>